<evidence type="ECO:0000256" key="22">
    <source>
        <dbReference type="RuleBase" id="RU000461"/>
    </source>
</evidence>
<evidence type="ECO:0000256" key="4">
    <source>
        <dbReference type="ARBA" id="ARBA00010617"/>
    </source>
</evidence>
<sequence length="505" mass="57177">MTTLTSVMESADAVALTLCGVVLLASLAVWSMSRPRGFPPGPLGVPILGSVFSMTASPEEIFVRWSKQYGDVFGFKVGQRMIVVINHQDAIREALLKHGIEFAGRPDFFSFGVFTYGFKDIIFSSYSDTWKLHHKFAHSALRQFASGKRLEHLLHGSIAKMEGYLSKMDDSEPVDPKLVITLLLYNVMSTMCFGKDYDFLDENLIAWKENNEKLNQEFGMGVAADFFGWAQYLPTPGVKMVHRMRDELHRFVWDELDSHKKNFDPDNVRDVFDMLLLAQKEAADSGNQDAEKLSDTHLVLTVSNMFAAGIQTTTETLYWALAFMVEHRDIQSRCQAEIDRAIGRKRVPVVDDRGSLPYTEATLYEVMRYSSILPIAVPHATTCDVNFRGYRIPKGAVVMFNTYSMHYDPNAWESPTSFKPEHFLEDDGSVQQHPSSFLPFGAGRRSCLGEVAAKTDLIIIFTWLLQNYCFKTVPGKETTSLLRVIENSAVGRNLENYELIMEMRK</sequence>
<dbReference type="InParanoid" id="A0A7M7NGV4"/>
<keyword evidence="5 21" id="KW-0349">Heme</keyword>
<dbReference type="GO" id="GO:0008202">
    <property type="term" value="P:steroid metabolic process"/>
    <property type="evidence" value="ECO:0000318"/>
    <property type="project" value="GO_Central"/>
</dbReference>
<evidence type="ECO:0000256" key="11">
    <source>
        <dbReference type="ARBA" id="ARBA00023033"/>
    </source>
</evidence>
<dbReference type="EnsemblMetazoa" id="XM_030979587">
    <property type="protein sequence ID" value="XP_030835447"/>
    <property type="gene ID" value="LOC576122"/>
</dbReference>
<evidence type="ECO:0000256" key="6">
    <source>
        <dbReference type="ARBA" id="ARBA00022723"/>
    </source>
</evidence>
<evidence type="ECO:0000256" key="10">
    <source>
        <dbReference type="ARBA" id="ARBA00023004"/>
    </source>
</evidence>
<dbReference type="FunFam" id="1.10.630.10:FF:000049">
    <property type="entry name" value="steroid 21-hydroxylase isoform X1"/>
    <property type="match status" value="1"/>
</dbReference>
<evidence type="ECO:0000313" key="24">
    <source>
        <dbReference type="Proteomes" id="UP000007110"/>
    </source>
</evidence>
<dbReference type="GO" id="GO:0006805">
    <property type="term" value="P:xenobiotic metabolic process"/>
    <property type="evidence" value="ECO:0000318"/>
    <property type="project" value="GO_Central"/>
</dbReference>
<organism evidence="23 24">
    <name type="scientific">Strongylocentrotus purpuratus</name>
    <name type="common">Purple sea urchin</name>
    <dbReference type="NCBI Taxonomy" id="7668"/>
    <lineage>
        <taxon>Eukaryota</taxon>
        <taxon>Metazoa</taxon>
        <taxon>Echinodermata</taxon>
        <taxon>Eleutherozoa</taxon>
        <taxon>Echinozoa</taxon>
        <taxon>Echinoidea</taxon>
        <taxon>Euechinoidea</taxon>
        <taxon>Echinacea</taxon>
        <taxon>Camarodonta</taxon>
        <taxon>Echinidea</taxon>
        <taxon>Strongylocentrotidae</taxon>
        <taxon>Strongylocentrotus</taxon>
    </lineage>
</organism>
<comment type="similarity">
    <text evidence="4 22">Belongs to the cytochrome P450 family.</text>
</comment>
<evidence type="ECO:0000256" key="8">
    <source>
        <dbReference type="ARBA" id="ARBA00022848"/>
    </source>
</evidence>
<dbReference type="GO" id="GO:0008610">
    <property type="term" value="P:lipid biosynthetic process"/>
    <property type="evidence" value="ECO:0007669"/>
    <property type="project" value="UniProtKB-ARBA"/>
</dbReference>
<dbReference type="GO" id="GO:0005737">
    <property type="term" value="C:cytoplasm"/>
    <property type="evidence" value="ECO:0000318"/>
    <property type="project" value="GO_Central"/>
</dbReference>
<dbReference type="Proteomes" id="UP000007110">
    <property type="component" value="Unassembled WGS sequence"/>
</dbReference>
<dbReference type="OrthoDB" id="639466at2759"/>
<dbReference type="GO" id="GO:0016712">
    <property type="term" value="F:oxidoreductase activity, acting on paired donors, with incorporation or reduction of molecular oxygen, reduced flavin or flavoprotein as one donor, and incorporation of one atom of oxygen"/>
    <property type="evidence" value="ECO:0000318"/>
    <property type="project" value="GO_Central"/>
</dbReference>
<dbReference type="GO" id="GO:0006082">
    <property type="term" value="P:organic acid metabolic process"/>
    <property type="evidence" value="ECO:0000318"/>
    <property type="project" value="GO_Central"/>
</dbReference>
<evidence type="ECO:0000256" key="3">
    <source>
        <dbReference type="ARBA" id="ARBA00004586"/>
    </source>
</evidence>
<dbReference type="PANTHER" id="PTHR24289:SF20">
    <property type="entry name" value="STEROID 17-ALPHA-HYDROXYLASE_17,20 LYASE"/>
    <property type="match status" value="1"/>
</dbReference>
<dbReference type="Pfam" id="PF00067">
    <property type="entry name" value="p450"/>
    <property type="match status" value="1"/>
</dbReference>
<dbReference type="InterPro" id="IPR036396">
    <property type="entry name" value="Cyt_P450_sf"/>
</dbReference>
<evidence type="ECO:0000256" key="18">
    <source>
        <dbReference type="ARBA" id="ARBA00044282"/>
    </source>
</evidence>
<evidence type="ECO:0000313" key="23">
    <source>
        <dbReference type="EnsemblMetazoa" id="XP_030835447"/>
    </source>
</evidence>
<keyword evidence="10 21" id="KW-0408">Iron</keyword>
<dbReference type="InterPro" id="IPR017972">
    <property type="entry name" value="Cyt_P450_CS"/>
</dbReference>
<dbReference type="GeneID" id="576122"/>
<protein>
    <recommendedName>
        <fullName evidence="15">Steroid 21-hydroxylase</fullName>
        <ecNumber evidence="14">1.14.14.16</ecNumber>
    </recommendedName>
    <alternativeName>
        <fullName evidence="19">21-OHase</fullName>
    </alternativeName>
    <alternativeName>
        <fullName evidence="16">Cytochrome P-450c21</fullName>
    </alternativeName>
    <alternativeName>
        <fullName evidence="20">Cytochrome P450 21</fullName>
    </alternativeName>
    <alternativeName>
        <fullName evidence="18">Cytochrome P450 XXI</fullName>
    </alternativeName>
    <alternativeName>
        <fullName evidence="17">Cytochrome P450-C21</fullName>
    </alternativeName>
</protein>
<evidence type="ECO:0000256" key="1">
    <source>
        <dbReference type="ARBA" id="ARBA00004184"/>
    </source>
</evidence>
<dbReference type="GO" id="GO:0008395">
    <property type="term" value="F:steroid hydroxylase activity"/>
    <property type="evidence" value="ECO:0000318"/>
    <property type="project" value="GO_Central"/>
</dbReference>
<keyword evidence="11 22" id="KW-0503">Monooxygenase</keyword>
<dbReference type="GO" id="GO:0008289">
    <property type="term" value="F:lipid binding"/>
    <property type="evidence" value="ECO:0007669"/>
    <property type="project" value="UniProtKB-KW"/>
</dbReference>
<dbReference type="GO" id="GO:0005789">
    <property type="term" value="C:endoplasmic reticulum membrane"/>
    <property type="evidence" value="ECO:0007669"/>
    <property type="project" value="UniProtKB-SubCell"/>
</dbReference>
<keyword evidence="12" id="KW-0446">Lipid-binding</keyword>
<keyword evidence="13" id="KW-0472">Membrane</keyword>
<accession>A0A7M7NGV4</accession>
<reference evidence="23" key="2">
    <citation type="submission" date="2021-01" db="UniProtKB">
        <authorList>
            <consortium name="EnsemblMetazoa"/>
        </authorList>
    </citation>
    <scope>IDENTIFICATION</scope>
</reference>
<dbReference type="AlphaFoldDB" id="A0A7M7NGV4"/>
<keyword evidence="8" id="KW-0492">Microsome</keyword>
<evidence type="ECO:0000256" key="17">
    <source>
        <dbReference type="ARBA" id="ARBA00044265"/>
    </source>
</evidence>
<keyword evidence="7" id="KW-0256">Endoplasmic reticulum</keyword>
<dbReference type="EC" id="1.14.14.16" evidence="14"/>
<evidence type="ECO:0000256" key="19">
    <source>
        <dbReference type="ARBA" id="ARBA00044304"/>
    </source>
</evidence>
<dbReference type="InterPro" id="IPR001128">
    <property type="entry name" value="Cyt_P450"/>
</dbReference>
<feature type="binding site" description="axial binding residue" evidence="21">
    <location>
        <position position="447"/>
    </location>
    <ligand>
        <name>heme</name>
        <dbReference type="ChEBI" id="CHEBI:30413"/>
    </ligand>
    <ligandPart>
        <name>Fe</name>
        <dbReference type="ChEBI" id="CHEBI:18248"/>
    </ligandPart>
</feature>
<reference evidence="24" key="1">
    <citation type="submission" date="2015-02" db="EMBL/GenBank/DDBJ databases">
        <title>Genome sequencing for Strongylocentrotus purpuratus.</title>
        <authorList>
            <person name="Murali S."/>
            <person name="Liu Y."/>
            <person name="Vee V."/>
            <person name="English A."/>
            <person name="Wang M."/>
            <person name="Skinner E."/>
            <person name="Han Y."/>
            <person name="Muzny D.M."/>
            <person name="Worley K.C."/>
            <person name="Gibbs R.A."/>
        </authorList>
    </citation>
    <scope>NUCLEOTIDE SEQUENCE</scope>
</reference>
<dbReference type="SUPFAM" id="SSF48264">
    <property type="entry name" value="Cytochrome P450"/>
    <property type="match status" value="1"/>
</dbReference>
<name>A0A7M7NGV4_STRPU</name>
<keyword evidence="6 21" id="KW-0479">Metal-binding</keyword>
<dbReference type="KEGG" id="spu:576122"/>
<dbReference type="Gene3D" id="1.10.630.10">
    <property type="entry name" value="Cytochrome P450"/>
    <property type="match status" value="1"/>
</dbReference>
<evidence type="ECO:0000256" key="2">
    <source>
        <dbReference type="ARBA" id="ARBA00004524"/>
    </source>
</evidence>
<keyword evidence="9 22" id="KW-0560">Oxidoreductase</keyword>
<comment type="cofactor">
    <cofactor evidence="21">
        <name>heme</name>
        <dbReference type="ChEBI" id="CHEBI:30413"/>
    </cofactor>
</comment>
<proteinExistence type="inferred from homology"/>
<dbReference type="GO" id="GO:0020037">
    <property type="term" value="F:heme binding"/>
    <property type="evidence" value="ECO:0000318"/>
    <property type="project" value="GO_Central"/>
</dbReference>
<evidence type="ECO:0000256" key="7">
    <source>
        <dbReference type="ARBA" id="ARBA00022824"/>
    </source>
</evidence>
<evidence type="ECO:0000256" key="21">
    <source>
        <dbReference type="PIRSR" id="PIRSR602401-1"/>
    </source>
</evidence>
<comment type="subcellular location">
    <subcellularLocation>
        <location evidence="1">Endomembrane system</location>
        <topology evidence="1">Peripheral membrane protein</topology>
    </subcellularLocation>
    <subcellularLocation>
        <location evidence="3">Endoplasmic reticulum membrane</location>
    </subcellularLocation>
    <subcellularLocation>
        <location evidence="2">Microsome membrane</location>
    </subcellularLocation>
</comment>
<dbReference type="PROSITE" id="PS00086">
    <property type="entry name" value="CYTOCHROME_P450"/>
    <property type="match status" value="1"/>
</dbReference>
<evidence type="ECO:0000256" key="9">
    <source>
        <dbReference type="ARBA" id="ARBA00023002"/>
    </source>
</evidence>
<dbReference type="OMA" id="EHHRQGM"/>
<dbReference type="PANTHER" id="PTHR24289">
    <property type="entry name" value="STEROID 17-ALPHA-HYDROXYLASE/17,20 LYASE"/>
    <property type="match status" value="1"/>
</dbReference>
<dbReference type="PRINTS" id="PR00463">
    <property type="entry name" value="EP450I"/>
</dbReference>
<keyword evidence="24" id="KW-1185">Reference proteome</keyword>
<evidence type="ECO:0000256" key="12">
    <source>
        <dbReference type="ARBA" id="ARBA00023121"/>
    </source>
</evidence>
<evidence type="ECO:0000256" key="15">
    <source>
        <dbReference type="ARBA" id="ARBA00044116"/>
    </source>
</evidence>
<dbReference type="RefSeq" id="XP_030835447.1">
    <property type="nucleotide sequence ID" value="XM_030979587.1"/>
</dbReference>
<dbReference type="PRINTS" id="PR00385">
    <property type="entry name" value="P450"/>
</dbReference>
<evidence type="ECO:0000256" key="5">
    <source>
        <dbReference type="ARBA" id="ARBA00022617"/>
    </source>
</evidence>
<evidence type="ECO:0000256" key="16">
    <source>
        <dbReference type="ARBA" id="ARBA00044217"/>
    </source>
</evidence>
<dbReference type="InterPro" id="IPR002401">
    <property type="entry name" value="Cyt_P450_E_grp-I"/>
</dbReference>
<evidence type="ECO:0000256" key="13">
    <source>
        <dbReference type="ARBA" id="ARBA00023136"/>
    </source>
</evidence>
<dbReference type="GO" id="GO:0005506">
    <property type="term" value="F:iron ion binding"/>
    <property type="evidence" value="ECO:0007669"/>
    <property type="project" value="InterPro"/>
</dbReference>
<evidence type="ECO:0000256" key="20">
    <source>
        <dbReference type="ARBA" id="ARBA00044342"/>
    </source>
</evidence>
<dbReference type="GO" id="GO:0004509">
    <property type="term" value="F:steroid 21-monooxygenase activity"/>
    <property type="evidence" value="ECO:0007669"/>
    <property type="project" value="UniProtKB-EC"/>
</dbReference>
<evidence type="ECO:0000256" key="14">
    <source>
        <dbReference type="ARBA" id="ARBA00044040"/>
    </source>
</evidence>